<accession>B1GS47</accession>
<evidence type="ECO:0000313" key="7">
    <source>
        <dbReference type="EMBL" id="CAM33142.1"/>
    </source>
</evidence>
<feature type="region of interest" description="Disordered" evidence="5">
    <location>
        <begin position="142"/>
        <end position="165"/>
    </location>
</feature>
<dbReference type="EMBL" id="AM491472">
    <property type="protein sequence ID" value="CAM33142.1"/>
    <property type="molecule type" value="Genomic_DNA"/>
</dbReference>
<evidence type="ECO:0000259" key="6">
    <source>
        <dbReference type="Pfam" id="PF00877"/>
    </source>
</evidence>
<keyword evidence="2" id="KW-0645">Protease</keyword>
<dbReference type="GeneID" id="6128886"/>
<dbReference type="InterPro" id="IPR038765">
    <property type="entry name" value="Papain-like_cys_pep_sf"/>
</dbReference>
<dbReference type="Gene3D" id="3.90.1720.10">
    <property type="entry name" value="endopeptidase domain like (from Nostoc punctiforme)"/>
    <property type="match status" value="1"/>
</dbReference>
<keyword evidence="8" id="KW-1185">Reference proteome</keyword>
<dbReference type="Pfam" id="PF00877">
    <property type="entry name" value="NLPC_P60"/>
    <property type="match status" value="1"/>
</dbReference>
<evidence type="ECO:0000313" key="8">
    <source>
        <dbReference type="Proteomes" id="UP000001690"/>
    </source>
</evidence>
<evidence type="ECO:0000256" key="4">
    <source>
        <dbReference type="ARBA" id="ARBA00022807"/>
    </source>
</evidence>
<feature type="domain" description="NlpC/P60" evidence="6">
    <location>
        <begin position="23"/>
        <end position="123"/>
    </location>
</feature>
<name>B1GS47_9CAUD</name>
<evidence type="ECO:0000256" key="3">
    <source>
        <dbReference type="ARBA" id="ARBA00022801"/>
    </source>
</evidence>
<evidence type="ECO:0000256" key="2">
    <source>
        <dbReference type="ARBA" id="ARBA00022670"/>
    </source>
</evidence>
<dbReference type="OrthoDB" id="15511at10239"/>
<gene>
    <name evidence="7" type="ORF">VIP0037</name>
</gene>
<sequence length="165" mass="18759">MTSLNSPDCVMSDEEFAQLMFGKPYKDRCCHVDAVDCWGLVVLYYRLCRDINIHHDDNYDAGGSFVTCFNSEVTFWRDTQSPATGDVVVAYRGNVPVHIAMMWGRDKILHAREKTAVRFDRLRTLEKISTKLRFLTYASNSYPEDSGHTERNGSCASGYKPVEVA</sequence>
<organism evidence="7 8">
    <name type="scientific">Salmonella phage Vi II-E1</name>
    <dbReference type="NCBI Taxonomy" id="424716"/>
    <lineage>
        <taxon>Viruses</taxon>
        <taxon>Duplodnaviria</taxon>
        <taxon>Heunggongvirae</taxon>
        <taxon>Uroviricota</taxon>
        <taxon>Caudoviricetes</taxon>
        <taxon>Macdonaldcampvirus</taxon>
        <taxon>Macdonaldcampvirus ViIIE1</taxon>
    </lineage>
</organism>
<keyword evidence="4" id="KW-0788">Thiol protease</keyword>
<dbReference type="KEGG" id="vg:6128886"/>
<comment type="similarity">
    <text evidence="1">Belongs to the peptidase C40 family.</text>
</comment>
<evidence type="ECO:0000256" key="1">
    <source>
        <dbReference type="ARBA" id="ARBA00007074"/>
    </source>
</evidence>
<dbReference type="GO" id="GO:0006508">
    <property type="term" value="P:proteolysis"/>
    <property type="evidence" value="ECO:0007669"/>
    <property type="project" value="UniProtKB-KW"/>
</dbReference>
<reference evidence="7 8" key="1">
    <citation type="journal article" date="2008" name="J. Bacteriol.">
        <title>Molecular characterization of the Salmonella enterica serovar Typhi Vi-typing bacteriophage E1.</title>
        <authorList>
            <person name="Pickard D."/>
            <person name="Thomson N.R."/>
            <person name="Baker S."/>
            <person name="Wain J."/>
            <person name="Pardo M."/>
            <person name="Goulding D."/>
            <person name="Hamlin N."/>
            <person name="Choudhary J."/>
            <person name="Threfall J."/>
            <person name="Dougan G."/>
        </authorList>
    </citation>
    <scope>NUCLEOTIDE SEQUENCE</scope>
</reference>
<protein>
    <submittedName>
        <fullName evidence="7">Possible tail assembly protein</fullName>
    </submittedName>
</protein>
<dbReference type="SUPFAM" id="SSF54001">
    <property type="entry name" value="Cysteine proteinases"/>
    <property type="match status" value="1"/>
</dbReference>
<keyword evidence="3" id="KW-0378">Hydrolase</keyword>
<dbReference type="InterPro" id="IPR000064">
    <property type="entry name" value="NLP_P60_dom"/>
</dbReference>
<dbReference type="Proteomes" id="UP000001690">
    <property type="component" value="Segment"/>
</dbReference>
<evidence type="ECO:0000256" key="5">
    <source>
        <dbReference type="SAM" id="MobiDB-lite"/>
    </source>
</evidence>
<dbReference type="GO" id="GO:0008234">
    <property type="term" value="F:cysteine-type peptidase activity"/>
    <property type="evidence" value="ECO:0007669"/>
    <property type="project" value="UniProtKB-KW"/>
</dbReference>
<proteinExistence type="inferred from homology"/>
<dbReference type="RefSeq" id="YP_001742074.1">
    <property type="nucleotide sequence ID" value="NC_010495.1"/>
</dbReference>
<dbReference type="GO" id="GO:0001897">
    <property type="term" value="P:symbiont-mediated cytolysis of host cell"/>
    <property type="evidence" value="ECO:0007669"/>
    <property type="project" value="UniProtKB-ARBA"/>
</dbReference>